<gene>
    <name evidence="1" type="ORF">BDN72DRAFT_859695</name>
</gene>
<dbReference type="EMBL" id="ML208396">
    <property type="protein sequence ID" value="TFK66718.1"/>
    <property type="molecule type" value="Genomic_DNA"/>
</dbReference>
<evidence type="ECO:0000313" key="1">
    <source>
        <dbReference type="EMBL" id="TFK66718.1"/>
    </source>
</evidence>
<organism evidence="1 2">
    <name type="scientific">Pluteus cervinus</name>
    <dbReference type="NCBI Taxonomy" id="181527"/>
    <lineage>
        <taxon>Eukaryota</taxon>
        <taxon>Fungi</taxon>
        <taxon>Dikarya</taxon>
        <taxon>Basidiomycota</taxon>
        <taxon>Agaricomycotina</taxon>
        <taxon>Agaricomycetes</taxon>
        <taxon>Agaricomycetidae</taxon>
        <taxon>Agaricales</taxon>
        <taxon>Pluteineae</taxon>
        <taxon>Pluteaceae</taxon>
        <taxon>Pluteus</taxon>
    </lineage>
</organism>
<keyword evidence="2" id="KW-1185">Reference proteome</keyword>
<accession>A0ACD3ALY3</accession>
<dbReference type="Proteomes" id="UP000308600">
    <property type="component" value="Unassembled WGS sequence"/>
</dbReference>
<evidence type="ECO:0000313" key="2">
    <source>
        <dbReference type="Proteomes" id="UP000308600"/>
    </source>
</evidence>
<name>A0ACD3ALY3_9AGAR</name>
<sequence>MARFQSSGINKDTSPTPDPKPVITSPPTRFQLPGFGLPLNYLPRAAYSQYEWDRDLAKSIEVFYEAIGIGKDLLPTMLNSGHIRSGDAQYVFDEVISKKWKQEALATPGLDVSEKMIDWAIEEARYKFKLPLFVEHGAICVYDGDVVKSDTVIPQSVKEALQRAVAPLEDVPENNRDWHPGSNEQVLDLVHPSLFPLIYGKSRILPDSLTSLEDFAKRCGEGVTLPVPPENEAGLANKRDLGRTVTVKRRGCIAKSSSGFHAMLIYLGSAQKEDYPQQMAGEDENDYWDRRQNCDTREGIRPEPATLSPPSKASWDALPSGELKPENVVDLKRSLGIPSYPGGTWHVKGQLLTRLSAIVLRIGDEQDDHDWLPVLFGCEQHGTPLQNIGGVETKEGRVITFPNILQHQVQPFQLADPTRPGHRKILALFPVDPHIRVISTANVPCQRQDGWSQTIQESAYGGTEKDRTRFNQLPVELMKVVDEVEDFPIRLEEAKRLRDELTEERKAFVVAQQGVLNGFTISLCEH</sequence>
<reference evidence="1 2" key="1">
    <citation type="journal article" date="2019" name="Nat. Ecol. Evol.">
        <title>Megaphylogeny resolves global patterns of mushroom evolution.</title>
        <authorList>
            <person name="Varga T."/>
            <person name="Krizsan K."/>
            <person name="Foldi C."/>
            <person name="Dima B."/>
            <person name="Sanchez-Garcia M."/>
            <person name="Sanchez-Ramirez S."/>
            <person name="Szollosi G.J."/>
            <person name="Szarkandi J.G."/>
            <person name="Papp V."/>
            <person name="Albert L."/>
            <person name="Andreopoulos W."/>
            <person name="Angelini C."/>
            <person name="Antonin V."/>
            <person name="Barry K.W."/>
            <person name="Bougher N.L."/>
            <person name="Buchanan P."/>
            <person name="Buyck B."/>
            <person name="Bense V."/>
            <person name="Catcheside P."/>
            <person name="Chovatia M."/>
            <person name="Cooper J."/>
            <person name="Damon W."/>
            <person name="Desjardin D."/>
            <person name="Finy P."/>
            <person name="Geml J."/>
            <person name="Haridas S."/>
            <person name="Hughes K."/>
            <person name="Justo A."/>
            <person name="Karasinski D."/>
            <person name="Kautmanova I."/>
            <person name="Kiss B."/>
            <person name="Kocsube S."/>
            <person name="Kotiranta H."/>
            <person name="LaButti K.M."/>
            <person name="Lechner B.E."/>
            <person name="Liimatainen K."/>
            <person name="Lipzen A."/>
            <person name="Lukacs Z."/>
            <person name="Mihaltcheva S."/>
            <person name="Morgado L.N."/>
            <person name="Niskanen T."/>
            <person name="Noordeloos M.E."/>
            <person name="Ohm R.A."/>
            <person name="Ortiz-Santana B."/>
            <person name="Ovrebo C."/>
            <person name="Racz N."/>
            <person name="Riley R."/>
            <person name="Savchenko A."/>
            <person name="Shiryaev A."/>
            <person name="Soop K."/>
            <person name="Spirin V."/>
            <person name="Szebenyi C."/>
            <person name="Tomsovsky M."/>
            <person name="Tulloss R.E."/>
            <person name="Uehling J."/>
            <person name="Grigoriev I.V."/>
            <person name="Vagvolgyi C."/>
            <person name="Papp T."/>
            <person name="Martin F.M."/>
            <person name="Miettinen O."/>
            <person name="Hibbett D.S."/>
            <person name="Nagy L.G."/>
        </authorList>
    </citation>
    <scope>NUCLEOTIDE SEQUENCE [LARGE SCALE GENOMIC DNA]</scope>
    <source>
        <strain evidence="1 2">NL-1719</strain>
    </source>
</reference>
<protein>
    <submittedName>
        <fullName evidence="1">Uncharacterized protein</fullName>
    </submittedName>
</protein>
<proteinExistence type="predicted"/>